<reference evidence="1 2" key="1">
    <citation type="journal article" date="2016" name="Sci. Rep.">
        <title>The genome sequence of the outbreeding globe artichoke constructed de novo incorporating a phase-aware low-pass sequencing strategy of F1 progeny.</title>
        <authorList>
            <person name="Scaglione D."/>
            <person name="Reyes-Chin-Wo S."/>
            <person name="Acquadro A."/>
            <person name="Froenicke L."/>
            <person name="Portis E."/>
            <person name="Beitel C."/>
            <person name="Tirone M."/>
            <person name="Mauro R."/>
            <person name="Lo Monaco A."/>
            <person name="Mauromicale G."/>
            <person name="Faccioli P."/>
            <person name="Cattivelli L."/>
            <person name="Rieseberg L."/>
            <person name="Michelmore R."/>
            <person name="Lanteri S."/>
        </authorList>
    </citation>
    <scope>NUCLEOTIDE SEQUENCE [LARGE SCALE GENOMIC DNA]</scope>
    <source>
        <strain evidence="1">2C</strain>
    </source>
</reference>
<dbReference type="Gramene" id="KVI03903">
    <property type="protein sequence ID" value="KVI03903"/>
    <property type="gene ID" value="Ccrd_017797"/>
</dbReference>
<evidence type="ECO:0000313" key="1">
    <source>
        <dbReference type="EMBL" id="KVI03903.1"/>
    </source>
</evidence>
<name>A0A118K268_CYNCS</name>
<accession>A0A118K268</accession>
<gene>
    <name evidence="1" type="ORF">Ccrd_017797</name>
</gene>
<protein>
    <submittedName>
        <fullName evidence="1">Uncharacterized protein</fullName>
    </submittedName>
</protein>
<sequence length="115" mass="13610">MLLRFLGHKIRYSCLLNDLEQHSIVFEDEYVVETFLNSLPRQWSLISMVIRESKNFKTMSLQTLYGKLWSHEIRNEMTKLSVIQPCHGSECRKKQTENKVVVKDEGWARLSSTYL</sequence>
<dbReference type="AlphaFoldDB" id="A0A118K268"/>
<evidence type="ECO:0000313" key="2">
    <source>
        <dbReference type="Proteomes" id="UP000243975"/>
    </source>
</evidence>
<dbReference type="EMBL" id="LEKV01002322">
    <property type="protein sequence ID" value="KVI03903.1"/>
    <property type="molecule type" value="Genomic_DNA"/>
</dbReference>
<dbReference type="Proteomes" id="UP000243975">
    <property type="component" value="Unassembled WGS sequence"/>
</dbReference>
<proteinExistence type="predicted"/>
<comment type="caution">
    <text evidence="1">The sequence shown here is derived from an EMBL/GenBank/DDBJ whole genome shotgun (WGS) entry which is preliminary data.</text>
</comment>
<organism evidence="1 2">
    <name type="scientific">Cynara cardunculus var. scolymus</name>
    <name type="common">Globe artichoke</name>
    <name type="synonym">Cynara scolymus</name>
    <dbReference type="NCBI Taxonomy" id="59895"/>
    <lineage>
        <taxon>Eukaryota</taxon>
        <taxon>Viridiplantae</taxon>
        <taxon>Streptophyta</taxon>
        <taxon>Embryophyta</taxon>
        <taxon>Tracheophyta</taxon>
        <taxon>Spermatophyta</taxon>
        <taxon>Magnoliopsida</taxon>
        <taxon>eudicotyledons</taxon>
        <taxon>Gunneridae</taxon>
        <taxon>Pentapetalae</taxon>
        <taxon>asterids</taxon>
        <taxon>campanulids</taxon>
        <taxon>Asterales</taxon>
        <taxon>Asteraceae</taxon>
        <taxon>Carduoideae</taxon>
        <taxon>Cardueae</taxon>
        <taxon>Carduinae</taxon>
        <taxon>Cynara</taxon>
    </lineage>
</organism>
<keyword evidence="2" id="KW-1185">Reference proteome</keyword>